<dbReference type="InterPro" id="IPR018060">
    <property type="entry name" value="HTH_AraC"/>
</dbReference>
<dbReference type="InterPro" id="IPR020449">
    <property type="entry name" value="Tscrpt_reg_AraC-type_HTH"/>
</dbReference>
<dbReference type="PROSITE" id="PS01124">
    <property type="entry name" value="HTH_ARAC_FAMILY_2"/>
    <property type="match status" value="1"/>
</dbReference>
<dbReference type="PROSITE" id="PS00041">
    <property type="entry name" value="HTH_ARAC_FAMILY_1"/>
    <property type="match status" value="1"/>
</dbReference>
<dbReference type="Proteomes" id="UP000095544">
    <property type="component" value="Unassembled WGS sequence"/>
</dbReference>
<evidence type="ECO:0000313" key="13">
    <source>
        <dbReference type="EMBL" id="CUP34135.1"/>
    </source>
</evidence>
<dbReference type="EMBL" id="CYZU01000085">
    <property type="protein sequence ID" value="CUP34135.1"/>
    <property type="molecule type" value="Genomic_DNA"/>
</dbReference>
<evidence type="ECO:0000256" key="2">
    <source>
        <dbReference type="ARBA" id="ARBA00018672"/>
    </source>
</evidence>
<evidence type="ECO:0000256" key="10">
    <source>
        <dbReference type="PROSITE-ProRule" id="PRU00169"/>
    </source>
</evidence>
<dbReference type="CDD" id="cd17536">
    <property type="entry name" value="REC_YesN-like"/>
    <property type="match status" value="1"/>
</dbReference>
<dbReference type="Gene3D" id="1.10.10.60">
    <property type="entry name" value="Homeodomain-like"/>
    <property type="match status" value="2"/>
</dbReference>
<evidence type="ECO:0000256" key="3">
    <source>
        <dbReference type="ARBA" id="ARBA00022490"/>
    </source>
</evidence>
<dbReference type="InterPro" id="IPR011006">
    <property type="entry name" value="CheY-like_superfamily"/>
</dbReference>
<keyword evidence="7" id="KW-0238">DNA-binding</keyword>
<dbReference type="SMART" id="SM00342">
    <property type="entry name" value="HTH_ARAC"/>
    <property type="match status" value="1"/>
</dbReference>
<dbReference type="InterPro" id="IPR018062">
    <property type="entry name" value="HTH_AraC-typ_CS"/>
</dbReference>
<comment type="function">
    <text evidence="9">May play the central regulatory role in sporulation. It may be an element of the effector pathway responsible for the activation of sporulation genes in response to nutritional stress. Spo0A may act in concert with spo0H (a sigma factor) to control the expression of some genes that are critical to the sporulation process.</text>
</comment>
<proteinExistence type="predicted"/>
<evidence type="ECO:0000256" key="6">
    <source>
        <dbReference type="ARBA" id="ARBA00023015"/>
    </source>
</evidence>
<name>A0A174MJM8_9FIRM</name>
<dbReference type="PRINTS" id="PR00032">
    <property type="entry name" value="HTHARAC"/>
</dbReference>
<dbReference type="SMART" id="SM00448">
    <property type="entry name" value="REC"/>
    <property type="match status" value="1"/>
</dbReference>
<evidence type="ECO:0000259" key="11">
    <source>
        <dbReference type="PROSITE" id="PS01124"/>
    </source>
</evidence>
<dbReference type="Gene3D" id="3.40.50.2300">
    <property type="match status" value="1"/>
</dbReference>
<keyword evidence="6" id="KW-0805">Transcription regulation</keyword>
<dbReference type="Pfam" id="PF00072">
    <property type="entry name" value="Response_reg"/>
    <property type="match status" value="1"/>
</dbReference>
<keyword evidence="5" id="KW-0902">Two-component regulatory system</keyword>
<reference evidence="13 14" key="1">
    <citation type="submission" date="2015-09" db="EMBL/GenBank/DDBJ databases">
        <authorList>
            <consortium name="Pathogen Informatics"/>
        </authorList>
    </citation>
    <scope>NUCLEOTIDE SEQUENCE [LARGE SCALE GENOMIC DNA]</scope>
    <source>
        <strain evidence="13 14">2789STDY5834876</strain>
    </source>
</reference>
<sequence length="508" mass="59222">MYSYIVIDDEVIIRKGLIKKISDIEDNSYECVGEAENGLKGLELVKEKNPDIIITDMKMNKMDGVQFLETLRDSRLEQPVIVISSFKDFEYMHKAIESRVIGYVLKPFSSEEIGKQLEKAVKEIESRCQIETIEAKMQFLELEDKTRALQDLIMGNPDGLALNEADYPEYLYARLVSVNHKIRGAYETCFFICQEHAQSMRWAVIKNTVQKSQFFILLYTEKERESYLRLKTDQIVKSLADNFREEEMVCVISRTTRSIYKLNSLRKDNDKALHTLLPGVKRGILHSGNPVESRMIYSAECMDSWFGRMKYDPAEVSAVMDSFFDNIDITQFTMGDVRKTCGYMVKKVNEYAEEQSIEKDDIMRYFDTRYLFDENLDRMKRETAGYITLIFQSVDGREERGQDLFGMIDSYIHKNYNKKITLSMIAESIYVNPAVCRNVLREKGISFNEYLTEIRIEHAKQLLTDSDAGIEYISSEIGYMNPKYFFKVFKKSVGETPQEYRKNRRVSS</sequence>
<protein>
    <recommendedName>
        <fullName evidence="2">Stage 0 sporulation protein A homolog</fullName>
    </recommendedName>
</protein>
<evidence type="ECO:0000256" key="4">
    <source>
        <dbReference type="ARBA" id="ARBA00022553"/>
    </source>
</evidence>
<accession>A0A174MJM8</accession>
<dbReference type="GO" id="GO:0003700">
    <property type="term" value="F:DNA-binding transcription factor activity"/>
    <property type="evidence" value="ECO:0007669"/>
    <property type="project" value="InterPro"/>
</dbReference>
<evidence type="ECO:0000256" key="1">
    <source>
        <dbReference type="ARBA" id="ARBA00004496"/>
    </source>
</evidence>
<evidence type="ECO:0000256" key="7">
    <source>
        <dbReference type="ARBA" id="ARBA00023125"/>
    </source>
</evidence>
<keyword evidence="4 10" id="KW-0597">Phosphoprotein</keyword>
<dbReference type="STRING" id="39482.ERS852491_04905"/>
<dbReference type="RefSeq" id="WP_055155256.1">
    <property type="nucleotide sequence ID" value="NZ_CYZU01000085.1"/>
</dbReference>
<dbReference type="AlphaFoldDB" id="A0A174MJM8"/>
<gene>
    <name evidence="13" type="ORF">ERS852491_04905</name>
</gene>
<dbReference type="SUPFAM" id="SSF52172">
    <property type="entry name" value="CheY-like"/>
    <property type="match status" value="1"/>
</dbReference>
<dbReference type="PROSITE" id="PS50110">
    <property type="entry name" value="RESPONSE_REGULATORY"/>
    <property type="match status" value="1"/>
</dbReference>
<evidence type="ECO:0000256" key="9">
    <source>
        <dbReference type="ARBA" id="ARBA00024867"/>
    </source>
</evidence>
<feature type="modified residue" description="4-aspartylphosphate" evidence="10">
    <location>
        <position position="56"/>
    </location>
</feature>
<dbReference type="GO" id="GO:0005737">
    <property type="term" value="C:cytoplasm"/>
    <property type="evidence" value="ECO:0007669"/>
    <property type="project" value="UniProtKB-SubCell"/>
</dbReference>
<keyword evidence="8" id="KW-0804">Transcription</keyword>
<evidence type="ECO:0000256" key="5">
    <source>
        <dbReference type="ARBA" id="ARBA00023012"/>
    </source>
</evidence>
<dbReference type="GO" id="GO:0043565">
    <property type="term" value="F:sequence-specific DNA binding"/>
    <property type="evidence" value="ECO:0007669"/>
    <property type="project" value="InterPro"/>
</dbReference>
<feature type="domain" description="Response regulatory" evidence="12">
    <location>
        <begin position="3"/>
        <end position="121"/>
    </location>
</feature>
<evidence type="ECO:0000259" key="12">
    <source>
        <dbReference type="PROSITE" id="PS50110"/>
    </source>
</evidence>
<dbReference type="Pfam" id="PF12833">
    <property type="entry name" value="HTH_18"/>
    <property type="match status" value="1"/>
</dbReference>
<comment type="subcellular location">
    <subcellularLocation>
        <location evidence="1">Cytoplasm</location>
    </subcellularLocation>
</comment>
<dbReference type="InterPro" id="IPR051552">
    <property type="entry name" value="HptR"/>
</dbReference>
<keyword evidence="3" id="KW-0963">Cytoplasm</keyword>
<dbReference type="OrthoDB" id="9794370at2"/>
<dbReference type="PANTHER" id="PTHR42713">
    <property type="entry name" value="HISTIDINE KINASE-RELATED"/>
    <property type="match status" value="1"/>
</dbReference>
<evidence type="ECO:0000256" key="8">
    <source>
        <dbReference type="ARBA" id="ARBA00023163"/>
    </source>
</evidence>
<dbReference type="PANTHER" id="PTHR42713:SF3">
    <property type="entry name" value="TRANSCRIPTIONAL REGULATORY PROTEIN HPTR"/>
    <property type="match status" value="1"/>
</dbReference>
<evidence type="ECO:0000313" key="14">
    <source>
        <dbReference type="Proteomes" id="UP000095544"/>
    </source>
</evidence>
<dbReference type="InterPro" id="IPR001789">
    <property type="entry name" value="Sig_transdc_resp-reg_receiver"/>
</dbReference>
<organism evidence="13 14">
    <name type="scientific">Faecalicatena contorta</name>
    <dbReference type="NCBI Taxonomy" id="39482"/>
    <lineage>
        <taxon>Bacteria</taxon>
        <taxon>Bacillati</taxon>
        <taxon>Bacillota</taxon>
        <taxon>Clostridia</taxon>
        <taxon>Lachnospirales</taxon>
        <taxon>Lachnospiraceae</taxon>
        <taxon>Faecalicatena</taxon>
    </lineage>
</organism>
<dbReference type="SUPFAM" id="SSF46689">
    <property type="entry name" value="Homeodomain-like"/>
    <property type="match status" value="1"/>
</dbReference>
<dbReference type="GO" id="GO:0000160">
    <property type="term" value="P:phosphorelay signal transduction system"/>
    <property type="evidence" value="ECO:0007669"/>
    <property type="project" value="UniProtKB-KW"/>
</dbReference>
<dbReference type="InterPro" id="IPR009057">
    <property type="entry name" value="Homeodomain-like_sf"/>
</dbReference>
<feature type="domain" description="HTH araC/xylS-type" evidence="11">
    <location>
        <begin position="406"/>
        <end position="503"/>
    </location>
</feature>